<evidence type="ECO:0000313" key="5">
    <source>
        <dbReference type="Proteomes" id="UP000076722"/>
    </source>
</evidence>
<keyword evidence="2" id="KW-0812">Transmembrane</keyword>
<keyword evidence="2" id="KW-0472">Membrane</keyword>
<dbReference type="AlphaFoldDB" id="A0A164WNW4"/>
<feature type="domain" description="DUF6535" evidence="3">
    <location>
        <begin position="83"/>
        <end position="255"/>
    </location>
</feature>
<name>A0A164WNW4_9AGAM</name>
<organism evidence="4 5">
    <name type="scientific">Sistotremastrum niveocremeum HHB9708</name>
    <dbReference type="NCBI Taxonomy" id="1314777"/>
    <lineage>
        <taxon>Eukaryota</taxon>
        <taxon>Fungi</taxon>
        <taxon>Dikarya</taxon>
        <taxon>Basidiomycota</taxon>
        <taxon>Agaricomycotina</taxon>
        <taxon>Agaricomycetes</taxon>
        <taxon>Sistotremastrales</taxon>
        <taxon>Sistotremastraceae</taxon>
        <taxon>Sertulicium</taxon>
        <taxon>Sertulicium niveocremeum</taxon>
    </lineage>
</organism>
<protein>
    <recommendedName>
        <fullName evidence="3">DUF6535 domain-containing protein</fullName>
    </recommendedName>
</protein>
<feature type="transmembrane region" description="Helical" evidence="2">
    <location>
        <begin position="266"/>
        <end position="289"/>
    </location>
</feature>
<dbReference type="InterPro" id="IPR045338">
    <property type="entry name" value="DUF6535"/>
</dbReference>
<evidence type="ECO:0000256" key="2">
    <source>
        <dbReference type="SAM" id="Phobius"/>
    </source>
</evidence>
<dbReference type="OrthoDB" id="3185525at2759"/>
<feature type="transmembrane region" description="Helical" evidence="2">
    <location>
        <begin position="103"/>
        <end position="127"/>
    </location>
</feature>
<dbReference type="Pfam" id="PF20153">
    <property type="entry name" value="DUF6535"/>
    <property type="match status" value="1"/>
</dbReference>
<sequence>MTIDMAPVDDSHATTSSNAQPNAFKSDEFQELLAILKKQTEYLEVLQKEAVKGNTSHYILWLSDQSAGEEPYAEGKWYDEPAWNAMFTSTMEKTKEKAEEWRAAINISLVFIALFLTVITAFLVPAIQSLSATPTSNTLILNNPVNCTIYAQSSTDLSPAQPASATRSAQIVCLFFYGALIISILTAVLCVQAQQWLGKLISIPEGATFLERTMRHEERRKLGQKWLAPLVDSLRISLMLSIAMFIAGLLYQLWSLSFSVEKASDASILLFTSSAATLLCVLTGVFLLYTKGSAAFSSNILFESFLSRTIMSVKKRLRFPAPENEFVTDSDGRRHPFEKMRSRCRMTFAKLVQKTTEAGFLDLVAPSLLNMEWSYGETDVFAPLLHASGRLLSTDTSLRTRVTIAKGLTSMMSHLLYRIHDWDTYGPKLQEPAREVFNRLRYLYLDARDLATRHRETFFIAMVNMLSLMRYPERFNASSFEWAVIEALKLSSITPSWKRGDDYDFVFRSAIRECRLLFDQGKKELLKFILSKSDHVALIKALISDHFLNWEDPDDLGYFFLEGHTTEIWNVMMEELKFQSDDERPGYHRFPERHFSDILWFLTRMRHHLDFDVKTPSHIDISTIFQYYCRKMASGTTRADTTSTLMFILEHSDWTSQISEPDWIKEFIWSCRRESFASAETREKSETVSSSLSLCKKPLSPSNHFNCPLLYPLVLERNESLNLKPVNDRGLHPDLSLTWELRGLNDVDGTGSSRFDPPQHPLAYKAAYASRPTMPTGHESGQALTGFARTVASEKAATTTAMRKKWVLAKNMMERSWTTE</sequence>
<dbReference type="EMBL" id="KV419402">
    <property type="protein sequence ID" value="KZS95219.1"/>
    <property type="molecule type" value="Genomic_DNA"/>
</dbReference>
<evidence type="ECO:0000313" key="4">
    <source>
        <dbReference type="EMBL" id="KZS95219.1"/>
    </source>
</evidence>
<evidence type="ECO:0000259" key="3">
    <source>
        <dbReference type="Pfam" id="PF20153"/>
    </source>
</evidence>
<gene>
    <name evidence="4" type="ORF">SISNIDRAFT_543451</name>
</gene>
<proteinExistence type="predicted"/>
<dbReference type="Proteomes" id="UP000076722">
    <property type="component" value="Unassembled WGS sequence"/>
</dbReference>
<feature type="region of interest" description="Disordered" evidence="1">
    <location>
        <begin position="1"/>
        <end position="21"/>
    </location>
</feature>
<keyword evidence="2" id="KW-1133">Transmembrane helix</keyword>
<accession>A0A164WNW4</accession>
<feature type="transmembrane region" description="Helical" evidence="2">
    <location>
        <begin position="234"/>
        <end position="254"/>
    </location>
</feature>
<keyword evidence="5" id="KW-1185">Reference proteome</keyword>
<feature type="transmembrane region" description="Helical" evidence="2">
    <location>
        <begin position="169"/>
        <end position="191"/>
    </location>
</feature>
<evidence type="ECO:0000256" key="1">
    <source>
        <dbReference type="SAM" id="MobiDB-lite"/>
    </source>
</evidence>
<reference evidence="4 5" key="1">
    <citation type="journal article" date="2016" name="Mol. Biol. Evol.">
        <title>Comparative Genomics of Early-Diverging Mushroom-Forming Fungi Provides Insights into the Origins of Lignocellulose Decay Capabilities.</title>
        <authorList>
            <person name="Nagy L.G."/>
            <person name="Riley R."/>
            <person name="Tritt A."/>
            <person name="Adam C."/>
            <person name="Daum C."/>
            <person name="Floudas D."/>
            <person name="Sun H."/>
            <person name="Yadav J.S."/>
            <person name="Pangilinan J."/>
            <person name="Larsson K.H."/>
            <person name="Matsuura K."/>
            <person name="Barry K."/>
            <person name="Labutti K."/>
            <person name="Kuo R."/>
            <person name="Ohm R.A."/>
            <person name="Bhattacharya S.S."/>
            <person name="Shirouzu T."/>
            <person name="Yoshinaga Y."/>
            <person name="Martin F.M."/>
            <person name="Grigoriev I.V."/>
            <person name="Hibbett D.S."/>
        </authorList>
    </citation>
    <scope>NUCLEOTIDE SEQUENCE [LARGE SCALE GENOMIC DNA]</scope>
    <source>
        <strain evidence="4 5">HHB9708</strain>
    </source>
</reference>